<keyword evidence="3" id="KW-1185">Reference proteome</keyword>
<dbReference type="EMBL" id="LT629765">
    <property type="protein sequence ID" value="SDS68175.1"/>
    <property type="molecule type" value="Genomic_DNA"/>
</dbReference>
<keyword evidence="1" id="KW-1133">Transmembrane helix</keyword>
<protein>
    <submittedName>
        <fullName evidence="2">Uncharacterized protein</fullName>
    </submittedName>
</protein>
<proteinExistence type="predicted"/>
<sequence length="110" mass="12096">MDLFVVTIQVVPMLFIAIFLDRRDATPEEQGGGMRYFHLVVALLGLVAFTISVYVVGGSGSPTTWMRIVVTSALGFAMAALSSQVLYRVLQNGPRRIEHRQDAPPNDPAY</sequence>
<dbReference type="OrthoDB" id="9980294at2"/>
<organism evidence="2 3">
    <name type="scientific">Corynebacterium timonense</name>
    <dbReference type="NCBI Taxonomy" id="441500"/>
    <lineage>
        <taxon>Bacteria</taxon>
        <taxon>Bacillati</taxon>
        <taxon>Actinomycetota</taxon>
        <taxon>Actinomycetes</taxon>
        <taxon>Mycobacteriales</taxon>
        <taxon>Corynebacteriaceae</taxon>
        <taxon>Corynebacterium</taxon>
    </lineage>
</organism>
<accession>A0A1H1U6H5</accession>
<feature type="transmembrane region" description="Helical" evidence="1">
    <location>
        <begin position="36"/>
        <end position="56"/>
    </location>
</feature>
<feature type="transmembrane region" description="Helical" evidence="1">
    <location>
        <begin position="68"/>
        <end position="90"/>
    </location>
</feature>
<dbReference type="AlphaFoldDB" id="A0A1H1U6H5"/>
<feature type="transmembrane region" description="Helical" evidence="1">
    <location>
        <begin position="6"/>
        <end position="24"/>
    </location>
</feature>
<dbReference type="Proteomes" id="UP000182237">
    <property type="component" value="Chromosome I"/>
</dbReference>
<keyword evidence="1" id="KW-0812">Transmembrane</keyword>
<dbReference type="RefSeq" id="WP_019193618.1">
    <property type="nucleotide sequence ID" value="NZ_LT629765.1"/>
</dbReference>
<evidence type="ECO:0000313" key="3">
    <source>
        <dbReference type="Proteomes" id="UP000182237"/>
    </source>
</evidence>
<gene>
    <name evidence="2" type="ORF">SAMN04488539_2160</name>
</gene>
<evidence type="ECO:0000313" key="2">
    <source>
        <dbReference type="EMBL" id="SDS68175.1"/>
    </source>
</evidence>
<name>A0A1H1U6H5_9CORY</name>
<evidence type="ECO:0000256" key="1">
    <source>
        <dbReference type="SAM" id="Phobius"/>
    </source>
</evidence>
<keyword evidence="1" id="KW-0472">Membrane</keyword>
<reference evidence="2 3" key="1">
    <citation type="submission" date="2016-10" db="EMBL/GenBank/DDBJ databases">
        <authorList>
            <person name="de Groot N.N."/>
        </authorList>
    </citation>
    <scope>NUCLEOTIDE SEQUENCE [LARGE SCALE GENOMIC DNA]</scope>
    <source>
        <strain evidence="2 3">DSM 45434</strain>
    </source>
</reference>